<dbReference type="EMBL" id="LT158599">
    <property type="protein sequence ID" value="CVK33375.1"/>
    <property type="molecule type" value="Genomic_DNA"/>
</dbReference>
<protein>
    <submittedName>
        <fullName evidence="1">Uncharacterized protein</fullName>
    </submittedName>
</protein>
<proteinExistence type="predicted"/>
<dbReference type="AlphaFoldDB" id="A0A0X3BPF2"/>
<evidence type="ECO:0000313" key="1">
    <source>
        <dbReference type="EMBL" id="CVK33375.1"/>
    </source>
</evidence>
<sequence length="74" mass="8704">MGRRISAADKHRFPNLNHRTDERRAAAALLRAHTRAAVFRRATAGMRLLRQRSLRWCALQWPRHPKYRSPSSLM</sequence>
<organism evidence="1 2">
    <name type="scientific">Methanoculleus bourgensis</name>
    <dbReference type="NCBI Taxonomy" id="83986"/>
    <lineage>
        <taxon>Archaea</taxon>
        <taxon>Methanobacteriati</taxon>
        <taxon>Methanobacteriota</taxon>
        <taxon>Stenosarchaea group</taxon>
        <taxon>Methanomicrobia</taxon>
        <taxon>Methanomicrobiales</taxon>
        <taxon>Methanomicrobiaceae</taxon>
        <taxon>Methanoculleus</taxon>
    </lineage>
</organism>
<name>A0A0X3BPF2_9EURY</name>
<accession>A0A0X3BPF2</accession>
<reference evidence="1 2" key="1">
    <citation type="submission" date="2016-01" db="EMBL/GenBank/DDBJ databases">
        <authorList>
            <person name="Manzoor S."/>
        </authorList>
    </citation>
    <scope>NUCLEOTIDE SEQUENCE [LARGE SCALE GENOMIC DNA]</scope>
    <source>
        <strain evidence="1">Methanoculleus sp MAB1</strain>
    </source>
</reference>
<dbReference type="Proteomes" id="UP000069850">
    <property type="component" value="Chromosome 1"/>
</dbReference>
<dbReference type="KEGG" id="mema:MMAB1_2162"/>
<evidence type="ECO:0000313" key="2">
    <source>
        <dbReference type="Proteomes" id="UP000069850"/>
    </source>
</evidence>
<gene>
    <name evidence="1" type="ORF">MMAB1_2162</name>
</gene>